<organism evidence="2 3">
    <name type="scientific">Salinispora arenicola</name>
    <dbReference type="NCBI Taxonomy" id="168697"/>
    <lineage>
        <taxon>Bacteria</taxon>
        <taxon>Bacillati</taxon>
        <taxon>Actinomycetota</taxon>
        <taxon>Actinomycetes</taxon>
        <taxon>Micromonosporales</taxon>
        <taxon>Micromonosporaceae</taxon>
        <taxon>Salinispora</taxon>
    </lineage>
</organism>
<dbReference type="EMBL" id="VFOL01000001">
    <property type="protein sequence ID" value="TQL38148.1"/>
    <property type="molecule type" value="Genomic_DNA"/>
</dbReference>
<keyword evidence="1" id="KW-1133">Transmembrane helix</keyword>
<dbReference type="Proteomes" id="UP000315983">
    <property type="component" value="Unassembled WGS sequence"/>
</dbReference>
<reference evidence="2 3" key="1">
    <citation type="submission" date="2019-06" db="EMBL/GenBank/DDBJ databases">
        <title>Sequencing the genomes of 1000 actinobacteria strains.</title>
        <authorList>
            <person name="Klenk H.-P."/>
        </authorList>
    </citation>
    <scope>NUCLEOTIDE SEQUENCE [LARGE SCALE GENOMIC DNA]</scope>
    <source>
        <strain evidence="2 3">DSM 44819</strain>
    </source>
</reference>
<gene>
    <name evidence="2" type="ORF">FB564_3332</name>
</gene>
<protein>
    <submittedName>
        <fullName evidence="2">Uncharacterized protein</fullName>
    </submittedName>
</protein>
<proteinExistence type="predicted"/>
<evidence type="ECO:0000313" key="3">
    <source>
        <dbReference type="Proteomes" id="UP000315983"/>
    </source>
</evidence>
<keyword evidence="1" id="KW-0812">Transmembrane</keyword>
<feature type="transmembrane region" description="Helical" evidence="1">
    <location>
        <begin position="16"/>
        <end position="35"/>
    </location>
</feature>
<evidence type="ECO:0000313" key="2">
    <source>
        <dbReference type="EMBL" id="TQL38148.1"/>
    </source>
</evidence>
<keyword evidence="1" id="KW-0472">Membrane</keyword>
<dbReference type="AlphaFoldDB" id="A0A542XQL9"/>
<evidence type="ECO:0000256" key="1">
    <source>
        <dbReference type="SAM" id="Phobius"/>
    </source>
</evidence>
<comment type="caution">
    <text evidence="2">The sequence shown here is derived from an EMBL/GenBank/DDBJ whole genome shotgun (WGS) entry which is preliminary data.</text>
</comment>
<name>A0A542XQL9_SALAC</name>
<accession>A0A542XQL9</accession>
<sequence length="36" mass="4003">MSVRSTVHLLRPTRTTSHGIVMITWLCFPVGYAAIS</sequence>